<dbReference type="EMBL" id="JAWWNJ010000092">
    <property type="protein sequence ID" value="KAK6997343.1"/>
    <property type="molecule type" value="Genomic_DNA"/>
</dbReference>
<protein>
    <submittedName>
        <fullName evidence="1">Uncharacterized protein</fullName>
    </submittedName>
</protein>
<reference evidence="1 2" key="1">
    <citation type="journal article" date="2024" name="J Genomics">
        <title>Draft genome sequencing and assembly of Favolaschia claudopus CIRM-BRFM 2984 isolated from oak limbs.</title>
        <authorList>
            <person name="Navarro D."/>
            <person name="Drula E."/>
            <person name="Chaduli D."/>
            <person name="Cazenave R."/>
            <person name="Ahrendt S."/>
            <person name="Wang J."/>
            <person name="Lipzen A."/>
            <person name="Daum C."/>
            <person name="Barry K."/>
            <person name="Grigoriev I.V."/>
            <person name="Favel A."/>
            <person name="Rosso M.N."/>
            <person name="Martin F."/>
        </authorList>
    </citation>
    <scope>NUCLEOTIDE SEQUENCE [LARGE SCALE GENOMIC DNA]</scope>
    <source>
        <strain evidence="1 2">CIRM-BRFM 2984</strain>
    </source>
</reference>
<accession>A0AAW0A1V1</accession>
<dbReference type="AlphaFoldDB" id="A0AAW0A1V1"/>
<proteinExistence type="predicted"/>
<evidence type="ECO:0000313" key="1">
    <source>
        <dbReference type="EMBL" id="KAK6997343.1"/>
    </source>
</evidence>
<gene>
    <name evidence="1" type="ORF">R3P38DRAFT_2798472</name>
</gene>
<sequence>MPKHLPNPGRGVILNQSSIIKLIIIVGLTPTTVGSNEYNTLVPISVQHKWNWDEREMGAHTGEGGGGVFRNRVPDRSANCVVPITFGARLCRMCSRWVNIPDNLMQTTLGNILDSSMRTVVSQTHLAPTSHHEKSKSNILAIMVQTERPEDPA</sequence>
<keyword evidence="2" id="KW-1185">Reference proteome</keyword>
<evidence type="ECO:0000313" key="2">
    <source>
        <dbReference type="Proteomes" id="UP001362999"/>
    </source>
</evidence>
<name>A0AAW0A1V1_9AGAR</name>
<comment type="caution">
    <text evidence="1">The sequence shown here is derived from an EMBL/GenBank/DDBJ whole genome shotgun (WGS) entry which is preliminary data.</text>
</comment>
<organism evidence="1 2">
    <name type="scientific">Favolaschia claudopus</name>
    <dbReference type="NCBI Taxonomy" id="2862362"/>
    <lineage>
        <taxon>Eukaryota</taxon>
        <taxon>Fungi</taxon>
        <taxon>Dikarya</taxon>
        <taxon>Basidiomycota</taxon>
        <taxon>Agaricomycotina</taxon>
        <taxon>Agaricomycetes</taxon>
        <taxon>Agaricomycetidae</taxon>
        <taxon>Agaricales</taxon>
        <taxon>Marasmiineae</taxon>
        <taxon>Mycenaceae</taxon>
        <taxon>Favolaschia</taxon>
    </lineage>
</organism>
<dbReference type="Proteomes" id="UP001362999">
    <property type="component" value="Unassembled WGS sequence"/>
</dbReference>